<dbReference type="STRING" id="1121316.SAMN02745207_00034"/>
<keyword evidence="3" id="KW-1185">Reference proteome</keyword>
<feature type="transmembrane region" description="Helical" evidence="1">
    <location>
        <begin position="20"/>
        <end position="37"/>
    </location>
</feature>
<feature type="transmembrane region" description="Helical" evidence="1">
    <location>
        <begin position="297"/>
        <end position="315"/>
    </location>
</feature>
<feature type="transmembrane region" description="Helical" evidence="1">
    <location>
        <begin position="159"/>
        <end position="180"/>
    </location>
</feature>
<dbReference type="PANTHER" id="PTHR39177:SF1">
    <property type="entry name" value="ABC TRANSPORTER PERMEASE YTRC-RELATED"/>
    <property type="match status" value="1"/>
</dbReference>
<proteinExistence type="predicted"/>
<name>A0A1M5QES2_9CLOT</name>
<dbReference type="InterPro" id="IPR053046">
    <property type="entry name" value="ABC-5_transporter"/>
</dbReference>
<dbReference type="PANTHER" id="PTHR39177">
    <property type="entry name" value="ABC TRANSPORTER PERMEASE YTRC-RELATED"/>
    <property type="match status" value="1"/>
</dbReference>
<feature type="transmembrane region" description="Helical" evidence="1">
    <location>
        <begin position="187"/>
        <end position="212"/>
    </location>
</feature>
<feature type="transmembrane region" description="Helical" evidence="1">
    <location>
        <begin position="115"/>
        <end position="139"/>
    </location>
</feature>
<feature type="transmembrane region" description="Helical" evidence="1">
    <location>
        <begin position="76"/>
        <end position="94"/>
    </location>
</feature>
<protein>
    <recommendedName>
        <fullName evidence="4">ABC-2 family transporter protein</fullName>
    </recommendedName>
</protein>
<dbReference type="EMBL" id="FQXM01000002">
    <property type="protein sequence ID" value="SHH12351.1"/>
    <property type="molecule type" value="Genomic_DNA"/>
</dbReference>
<accession>A0A1M5QES2</accession>
<evidence type="ECO:0000313" key="2">
    <source>
        <dbReference type="EMBL" id="SHH12351.1"/>
    </source>
</evidence>
<dbReference type="Proteomes" id="UP000184447">
    <property type="component" value="Unassembled WGS sequence"/>
</dbReference>
<dbReference type="AlphaFoldDB" id="A0A1M5QES2"/>
<evidence type="ECO:0000313" key="3">
    <source>
        <dbReference type="Proteomes" id="UP000184447"/>
    </source>
</evidence>
<reference evidence="2 3" key="1">
    <citation type="submission" date="2016-11" db="EMBL/GenBank/DDBJ databases">
        <authorList>
            <person name="Jaros S."/>
            <person name="Januszkiewicz K."/>
            <person name="Wedrychowicz H."/>
        </authorList>
    </citation>
    <scope>NUCLEOTIDE SEQUENCE [LARGE SCALE GENOMIC DNA]</scope>
    <source>
        <strain evidence="2 3">DSM 8605</strain>
    </source>
</reference>
<keyword evidence="1" id="KW-0472">Membrane</keyword>
<dbReference type="RefSeq" id="WP_073335760.1">
    <property type="nucleotide sequence ID" value="NZ_FQXM01000002.1"/>
</dbReference>
<gene>
    <name evidence="2" type="ORF">SAMN02745207_00034</name>
</gene>
<evidence type="ECO:0000256" key="1">
    <source>
        <dbReference type="SAM" id="Phobius"/>
    </source>
</evidence>
<feature type="transmembrane region" description="Helical" evidence="1">
    <location>
        <begin position="257"/>
        <end position="277"/>
    </location>
</feature>
<keyword evidence="1" id="KW-0812">Transmembrane</keyword>
<organism evidence="2 3">
    <name type="scientific">Clostridium grantii DSM 8605</name>
    <dbReference type="NCBI Taxonomy" id="1121316"/>
    <lineage>
        <taxon>Bacteria</taxon>
        <taxon>Bacillati</taxon>
        <taxon>Bacillota</taxon>
        <taxon>Clostridia</taxon>
        <taxon>Eubacteriales</taxon>
        <taxon>Clostridiaceae</taxon>
        <taxon>Clostridium</taxon>
    </lineage>
</organism>
<sequence>MKKFYNKALLYKELKSSIAFIGIVWIALFMEFSYGFMNTTKNLIWQKDSLVKNGEYSSLSMTDQINWSLSNLTNSSYIFFSILSIILISSWIIGKERQNKKSEMLSTMPFSILEIVSSKWIIVISSILVGMVINLSLVLLNCYNSSEIYIYYPKIFNFIYFWILSKTLLYIFIATFIMFVSSLCGRLFTGGILGGIFLLVPFYILGIVPAFLRCFETINGTTIISKSFISNLEKTIYNISNLGIDYDSFNFIAKFTIIIYLSIIFIIVFMILLILIYKNNKIEKIGEISMFKFFEHILKIGVSICFALLIPVLLVESMVNYNDPNHI</sequence>
<evidence type="ECO:0008006" key="4">
    <source>
        <dbReference type="Google" id="ProtNLM"/>
    </source>
</evidence>
<keyword evidence="1" id="KW-1133">Transmembrane helix</keyword>